<dbReference type="InterPro" id="IPR009057">
    <property type="entry name" value="Homeodomain-like_sf"/>
</dbReference>
<dbReference type="Gene3D" id="1.10.10.60">
    <property type="entry name" value="Homeodomain-like"/>
    <property type="match status" value="2"/>
</dbReference>
<dbReference type="SUPFAM" id="SSF46689">
    <property type="entry name" value="Homeodomain-like"/>
    <property type="match status" value="1"/>
</dbReference>
<dbReference type="Pfam" id="PF12833">
    <property type="entry name" value="HTH_18"/>
    <property type="match status" value="1"/>
</dbReference>
<proteinExistence type="predicted"/>
<evidence type="ECO:0000256" key="2">
    <source>
        <dbReference type="ARBA" id="ARBA00023125"/>
    </source>
</evidence>
<evidence type="ECO:0000256" key="3">
    <source>
        <dbReference type="ARBA" id="ARBA00023163"/>
    </source>
</evidence>
<dbReference type="InterPro" id="IPR018060">
    <property type="entry name" value="HTH_AraC"/>
</dbReference>
<accession>A0A841JQN1</accession>
<dbReference type="GO" id="GO:0043565">
    <property type="term" value="F:sequence-specific DNA binding"/>
    <property type="evidence" value="ECO:0007669"/>
    <property type="project" value="InterPro"/>
</dbReference>
<feature type="domain" description="HTH araC/xylS-type" evidence="4">
    <location>
        <begin position="199"/>
        <end position="304"/>
    </location>
</feature>
<keyword evidence="3" id="KW-0804">Transcription</keyword>
<keyword evidence="2 5" id="KW-0238">DNA-binding</keyword>
<name>A0A841JQN1_9SPHI</name>
<protein>
    <submittedName>
        <fullName evidence="5">AraC-like DNA-binding protein</fullName>
    </submittedName>
</protein>
<gene>
    <name evidence="5" type="ORF">HDF22_004748</name>
</gene>
<evidence type="ECO:0000256" key="1">
    <source>
        <dbReference type="ARBA" id="ARBA00023015"/>
    </source>
</evidence>
<reference evidence="5 6" key="1">
    <citation type="submission" date="2020-08" db="EMBL/GenBank/DDBJ databases">
        <title>Genomic Encyclopedia of Type Strains, Phase IV (KMG-V): Genome sequencing to study the core and pangenomes of soil and plant-associated prokaryotes.</title>
        <authorList>
            <person name="Whitman W."/>
        </authorList>
    </citation>
    <scope>NUCLEOTIDE SEQUENCE [LARGE SCALE GENOMIC DNA]</scope>
    <source>
        <strain evidence="5 6">MP601</strain>
    </source>
</reference>
<evidence type="ECO:0000313" key="6">
    <source>
        <dbReference type="Proteomes" id="UP000548326"/>
    </source>
</evidence>
<dbReference type="PANTHER" id="PTHR43280:SF32">
    <property type="entry name" value="TRANSCRIPTIONAL REGULATORY PROTEIN"/>
    <property type="match status" value="1"/>
</dbReference>
<dbReference type="GO" id="GO:0003700">
    <property type="term" value="F:DNA-binding transcription factor activity"/>
    <property type="evidence" value="ECO:0007669"/>
    <property type="project" value="InterPro"/>
</dbReference>
<dbReference type="AlphaFoldDB" id="A0A841JQN1"/>
<dbReference type="EMBL" id="JACHCA010000016">
    <property type="protein sequence ID" value="MBB6130605.1"/>
    <property type="molecule type" value="Genomic_DNA"/>
</dbReference>
<dbReference type="Proteomes" id="UP000548326">
    <property type="component" value="Unassembled WGS sequence"/>
</dbReference>
<evidence type="ECO:0000259" key="4">
    <source>
        <dbReference type="PROSITE" id="PS01124"/>
    </source>
</evidence>
<dbReference type="PROSITE" id="PS01124">
    <property type="entry name" value="HTH_ARAC_FAMILY_2"/>
    <property type="match status" value="1"/>
</dbReference>
<keyword evidence="1" id="KW-0805">Transcription regulation</keyword>
<dbReference type="SMART" id="SM00342">
    <property type="entry name" value="HTH_ARAC"/>
    <property type="match status" value="1"/>
</dbReference>
<sequence length="306" mass="35314">MSQPTPLHIKTISEYHRILGLPKPLHPLVSLVRFEDMPFKPKQAPRAIVHNFYSVALKKSFHAILKYGQQEVDFDEGILLFMAPMQVLSIEGPFETAASHQGWLLLVHPDLLWSTPLAKKIRHYEYFDYKANEALHVSDAEEQILISIMQNIANEYKARIDNFSQDVIIAQLELLFTYADRFYQRQFLTRKVSNHQIVSRLEELLNDYFKSNKLPSEGMPSVTYFADELHLSPNYLSRLLKTLTGQSTKDFIISKVLDLAKEKLSTTNLTMNEIAYGLGFDHPQTFNKLFKSKTGSSPLKFRQSFN</sequence>
<dbReference type="PANTHER" id="PTHR43280">
    <property type="entry name" value="ARAC-FAMILY TRANSCRIPTIONAL REGULATOR"/>
    <property type="match status" value="1"/>
</dbReference>
<dbReference type="RefSeq" id="WP_183589334.1">
    <property type="nucleotide sequence ID" value="NZ_JACHCA010000016.1"/>
</dbReference>
<evidence type="ECO:0000313" key="5">
    <source>
        <dbReference type="EMBL" id="MBB6130605.1"/>
    </source>
</evidence>
<organism evidence="5 6">
    <name type="scientific">Mucilaginibacter lappiensis</name>
    <dbReference type="NCBI Taxonomy" id="354630"/>
    <lineage>
        <taxon>Bacteria</taxon>
        <taxon>Pseudomonadati</taxon>
        <taxon>Bacteroidota</taxon>
        <taxon>Sphingobacteriia</taxon>
        <taxon>Sphingobacteriales</taxon>
        <taxon>Sphingobacteriaceae</taxon>
        <taxon>Mucilaginibacter</taxon>
    </lineage>
</organism>
<comment type="caution">
    <text evidence="5">The sequence shown here is derived from an EMBL/GenBank/DDBJ whole genome shotgun (WGS) entry which is preliminary data.</text>
</comment>